<dbReference type="PANTHER" id="PTHR22838:SF0">
    <property type="entry name" value="WD REPEAT-CONTAINING PROTEIN 26"/>
    <property type="match status" value="1"/>
</dbReference>
<accession>A0A226E0Q4</accession>
<dbReference type="InterPro" id="IPR006594">
    <property type="entry name" value="LisH"/>
</dbReference>
<evidence type="ECO:0000256" key="5">
    <source>
        <dbReference type="PROSITE-ProRule" id="PRU00221"/>
    </source>
</evidence>
<sequence>MQNTRKGHVGTGSSSPPPQIPSTSSALSDNNPPQSATRRKMIRKSGHTNVEPVTIQNECWKLLKEFITNCDHEDELSIFKFLTNCMVTANPFLEQIMNNFDILKHLCEEIASVPCEDYCLKQLLFSIIEIAEKFPMLFPQPINMLRQNEATSVTISKLQACCILANAFLCTFSNRVGHPKMKNYPRINFNELYVDDAQHHKHSWQALTQSTKLEKLKCIMNYFSKSFERQDTLMDEDGSDESDDIIIYERKVLLEGDEVDWEHSQQPFGKMQAFSEGAIEDAEGRLQVDFANKFVGGGTLGNGAAQEEIRFVTCPELIVAQFFTECLGDHEALVVRGFEQFSSYSGYGSSFKFEGDYEQEPSLINQIVMLDAYRFPKNSQAMQYSDEHVGRELYKCLAGFKSKQEIDMIPLSKTVASGKWGCGVFQGEPELKCVLQWMATSVADKNLELYTFGDNDLTHKLNELSKLVNDHDINVGFMYNLTQKFGDSLRLSRKPFSRSLIKFLTSEIVPDTTTKVGRQKQKKYMRRSIAEETGHLVPRSEQSSDRSRSDLFLFLQIPTVIINSVLSFMSKVPPLNWVVAQFGSLVQHGSIYVFGFLSKCYQKLLKIKSSQTNIQAASRVRDIEKEQLDLSDSEDDLASFGRGEGRRGFGQAPEDSPPKKKPRVIGGSGSGSSTSGSASGVVSDNMQTNVSNGTASPKANGVTNGVHADHDHHPVNSNVGDKKPSEDIVRIIGQHLLTMGLTKSAEALMDESGCRMDHPTAAKFRTHVMHGEWSRAHKDLQELRNLLENPENLLEMQFLLLEQKYLELLEEGKVIDALSVLQYELTPLNHKTSRVHQLSAFIMCSTPEEVREQASWKGKESRINLMEQLQGFLPPSVMLPPRRLDALLQQAIGWQTDLCPYHNKKWNLEDVSLVVDHKCTKDMFPSCTVQVLNDHSDEVWFCRFSPDGTKLATGSKDNNLIIWDVHPTELKLNHRRTLEGFQYGISYLSWSPDSNFLICCGPEDTPELWVWNTNTGDLHIKIAPGPEDSLTSAAWHPDSKRFVTGGNRGQFYLCDLEGNVLDSWEGVRVQCLGYRGDGKTVLAADTHHRIRGYLFGTQNTDHNILKEEYAIMSFTVDSTDRLALLNVATQGVHLWDLEDRCLVRKFQGVTQGFYTIHSCFGGYNQDFIASGSEDNKVYIWHIKKERPIAVLQGHSRTVNCVTWNPVRPDMLVSVSDDGTIRLWGPSSGQQEQPAVVVPPPPSSRNGKSN</sequence>
<feature type="compositionally biased region" description="Low complexity" evidence="6">
    <location>
        <begin position="671"/>
        <end position="683"/>
    </location>
</feature>
<dbReference type="InterPro" id="IPR015943">
    <property type="entry name" value="WD40/YVTN_repeat-like_dom_sf"/>
</dbReference>
<dbReference type="InterPro" id="IPR019775">
    <property type="entry name" value="WD40_repeat_CS"/>
</dbReference>
<feature type="compositionally biased region" description="Basic residues" evidence="6">
    <location>
        <begin position="37"/>
        <end position="46"/>
    </location>
</feature>
<keyword evidence="9" id="KW-1185">Reference proteome</keyword>
<dbReference type="InterPro" id="IPR051350">
    <property type="entry name" value="WD_repeat-ST_regulator"/>
</dbReference>
<organism evidence="8 9">
    <name type="scientific">Folsomia candida</name>
    <name type="common">Springtail</name>
    <dbReference type="NCBI Taxonomy" id="158441"/>
    <lineage>
        <taxon>Eukaryota</taxon>
        <taxon>Metazoa</taxon>
        <taxon>Ecdysozoa</taxon>
        <taxon>Arthropoda</taxon>
        <taxon>Hexapoda</taxon>
        <taxon>Collembola</taxon>
        <taxon>Entomobryomorpha</taxon>
        <taxon>Isotomoidea</taxon>
        <taxon>Isotomidae</taxon>
        <taxon>Proisotominae</taxon>
        <taxon>Folsomia</taxon>
    </lineage>
</organism>
<dbReference type="Pfam" id="PF00400">
    <property type="entry name" value="WD40"/>
    <property type="match status" value="4"/>
</dbReference>
<feature type="compositionally biased region" description="Polar residues" evidence="6">
    <location>
        <begin position="26"/>
        <end position="36"/>
    </location>
</feature>
<reference evidence="8 9" key="1">
    <citation type="submission" date="2015-12" db="EMBL/GenBank/DDBJ databases">
        <title>The genome of Folsomia candida.</title>
        <authorList>
            <person name="Faddeeva A."/>
            <person name="Derks M.F."/>
            <person name="Anvar Y."/>
            <person name="Smit S."/>
            <person name="Van Straalen N."/>
            <person name="Roelofs D."/>
        </authorList>
    </citation>
    <scope>NUCLEOTIDE SEQUENCE [LARGE SCALE GENOMIC DNA]</scope>
    <source>
        <strain evidence="8 9">VU population</strain>
        <tissue evidence="8">Whole body</tissue>
    </source>
</reference>
<evidence type="ECO:0000259" key="7">
    <source>
        <dbReference type="PROSITE" id="PS50897"/>
    </source>
</evidence>
<feature type="repeat" description="WD" evidence="5">
    <location>
        <begin position="1164"/>
        <end position="1190"/>
    </location>
</feature>
<dbReference type="SMART" id="SM00320">
    <property type="entry name" value="WD40"/>
    <property type="match status" value="5"/>
</dbReference>
<feature type="region of interest" description="Disordered" evidence="6">
    <location>
        <begin position="627"/>
        <end position="723"/>
    </location>
</feature>
<feature type="compositionally biased region" description="Polar residues" evidence="6">
    <location>
        <begin position="684"/>
        <end position="703"/>
    </location>
</feature>
<dbReference type="STRING" id="158441.A0A226E0Q4"/>
<dbReference type="PROSITE" id="PS50294">
    <property type="entry name" value="WD_REPEATS_REGION"/>
    <property type="match status" value="2"/>
</dbReference>
<dbReference type="InterPro" id="IPR001680">
    <property type="entry name" value="WD40_rpt"/>
</dbReference>
<dbReference type="InterPro" id="IPR046372">
    <property type="entry name" value="PARG_cat_C"/>
</dbReference>
<feature type="repeat" description="WD" evidence="5">
    <location>
        <begin position="932"/>
        <end position="965"/>
    </location>
</feature>
<dbReference type="PROSITE" id="PS50897">
    <property type="entry name" value="CTLH"/>
    <property type="match status" value="1"/>
</dbReference>
<gene>
    <name evidence="8" type="ORF">Fcan01_14013</name>
</gene>
<feature type="domain" description="CTLH" evidence="7">
    <location>
        <begin position="757"/>
        <end position="816"/>
    </location>
</feature>
<dbReference type="PROSITE" id="PS50082">
    <property type="entry name" value="WD_REPEATS_2"/>
    <property type="match status" value="3"/>
</dbReference>
<evidence type="ECO:0000256" key="4">
    <source>
        <dbReference type="ARBA" id="ARBA00022737"/>
    </source>
</evidence>
<dbReference type="Proteomes" id="UP000198287">
    <property type="component" value="Unassembled WGS sequence"/>
</dbReference>
<dbReference type="GO" id="GO:0043161">
    <property type="term" value="P:proteasome-mediated ubiquitin-dependent protein catabolic process"/>
    <property type="evidence" value="ECO:0007669"/>
    <property type="project" value="TreeGrafter"/>
</dbReference>
<dbReference type="GO" id="GO:0004649">
    <property type="term" value="F:poly(ADP-ribose) glycohydrolase activity"/>
    <property type="evidence" value="ECO:0007669"/>
    <property type="project" value="InterPro"/>
</dbReference>
<name>A0A226E0Q4_FOLCA</name>
<keyword evidence="2" id="KW-0963">Cytoplasm</keyword>
<proteinExistence type="predicted"/>
<feature type="region of interest" description="Disordered" evidence="6">
    <location>
        <begin position="1224"/>
        <end position="1249"/>
    </location>
</feature>
<dbReference type="Pfam" id="PF20811">
    <property type="entry name" value="PARG_cat_N"/>
    <property type="match status" value="1"/>
</dbReference>
<dbReference type="PROSITE" id="PS50896">
    <property type="entry name" value="LISH"/>
    <property type="match status" value="1"/>
</dbReference>
<dbReference type="AlphaFoldDB" id="A0A226E0Q4"/>
<comment type="caution">
    <text evidence="8">The sequence shown here is derived from an EMBL/GenBank/DDBJ whole genome shotgun (WGS) entry which is preliminary data.</text>
</comment>
<evidence type="ECO:0000256" key="2">
    <source>
        <dbReference type="ARBA" id="ARBA00022490"/>
    </source>
</evidence>
<evidence type="ECO:0000313" key="8">
    <source>
        <dbReference type="EMBL" id="OXA51049.1"/>
    </source>
</evidence>
<dbReference type="PROSITE" id="PS00678">
    <property type="entry name" value="WD_REPEATS_1"/>
    <property type="match status" value="1"/>
</dbReference>
<evidence type="ECO:0000313" key="9">
    <source>
        <dbReference type="Proteomes" id="UP000198287"/>
    </source>
</evidence>
<protein>
    <submittedName>
        <fullName evidence="8">WD repeat-containing protein 26</fullName>
    </submittedName>
</protein>
<dbReference type="InterPro" id="IPR048362">
    <property type="entry name" value="PARG_helical"/>
</dbReference>
<evidence type="ECO:0000256" key="3">
    <source>
        <dbReference type="ARBA" id="ARBA00022574"/>
    </source>
</evidence>
<keyword evidence="3 5" id="KW-0853">WD repeat</keyword>
<dbReference type="SUPFAM" id="SSF50978">
    <property type="entry name" value="WD40 repeat-like"/>
    <property type="match status" value="1"/>
</dbReference>
<dbReference type="Pfam" id="PF05028">
    <property type="entry name" value="PARG_cat_C"/>
    <property type="match status" value="1"/>
</dbReference>
<dbReference type="CDD" id="cd00200">
    <property type="entry name" value="WD40"/>
    <property type="match status" value="1"/>
</dbReference>
<evidence type="ECO:0000256" key="1">
    <source>
        <dbReference type="ARBA" id="ARBA00004496"/>
    </source>
</evidence>
<dbReference type="SMART" id="SM00667">
    <property type="entry name" value="LisH"/>
    <property type="match status" value="1"/>
</dbReference>
<dbReference type="FunFam" id="2.130.10.10:FF:000087">
    <property type="entry name" value="WD repeat-containing protein 26 homolog"/>
    <property type="match status" value="1"/>
</dbReference>
<dbReference type="GO" id="GO:0005737">
    <property type="term" value="C:cytoplasm"/>
    <property type="evidence" value="ECO:0007669"/>
    <property type="project" value="UniProtKB-SubCell"/>
</dbReference>
<dbReference type="InterPro" id="IPR006595">
    <property type="entry name" value="CTLH_C"/>
</dbReference>
<feature type="repeat" description="WD" evidence="5">
    <location>
        <begin position="1191"/>
        <end position="1233"/>
    </location>
</feature>
<dbReference type="GO" id="GO:0006282">
    <property type="term" value="P:regulation of DNA repair"/>
    <property type="evidence" value="ECO:0007669"/>
    <property type="project" value="InterPro"/>
</dbReference>
<dbReference type="PANTHER" id="PTHR22838">
    <property type="entry name" value="WD REPEAT PROTEIN 26-RELATED"/>
    <property type="match status" value="1"/>
</dbReference>
<dbReference type="InterPro" id="IPR036322">
    <property type="entry name" value="WD40_repeat_dom_sf"/>
</dbReference>
<dbReference type="Gene3D" id="2.130.10.10">
    <property type="entry name" value="YVTN repeat-like/Quinoprotein amine dehydrogenase"/>
    <property type="match status" value="2"/>
</dbReference>
<feature type="compositionally biased region" description="Basic and acidic residues" evidence="6">
    <location>
        <begin position="707"/>
        <end position="723"/>
    </location>
</feature>
<dbReference type="GO" id="GO:0034657">
    <property type="term" value="C:GID complex"/>
    <property type="evidence" value="ECO:0007669"/>
    <property type="project" value="TreeGrafter"/>
</dbReference>
<evidence type="ECO:0000256" key="6">
    <source>
        <dbReference type="SAM" id="MobiDB-lite"/>
    </source>
</evidence>
<keyword evidence="4" id="KW-0677">Repeat</keyword>
<dbReference type="OrthoDB" id="972532at2759"/>
<feature type="region of interest" description="Disordered" evidence="6">
    <location>
        <begin position="1"/>
        <end position="47"/>
    </location>
</feature>
<comment type="subcellular location">
    <subcellularLocation>
        <location evidence="1">Cytoplasm</location>
    </subcellularLocation>
</comment>
<dbReference type="EMBL" id="LNIX01000008">
    <property type="protein sequence ID" value="OXA51049.1"/>
    <property type="molecule type" value="Genomic_DNA"/>
</dbReference>